<dbReference type="Proteomes" id="UP000236047">
    <property type="component" value="Unassembled WGS sequence"/>
</dbReference>
<dbReference type="AlphaFoldDB" id="A0A2N8PQU4"/>
<feature type="compositionally biased region" description="Basic and acidic residues" evidence="1">
    <location>
        <begin position="216"/>
        <end position="225"/>
    </location>
</feature>
<gene>
    <name evidence="2" type="ORF">AOB60_00130</name>
</gene>
<protein>
    <submittedName>
        <fullName evidence="2">Uncharacterized protein</fullName>
    </submittedName>
</protein>
<sequence>MHPARGPLDLYTSLRFEVNGVSGTGHDNHPLLGEPGEGVHETLARLKRVIDDIDSQPVQPTTYAWWYPTDKIEICNPGRLNEHIKGKGEPCVAPGCVRKARIEAARAKRRTGITAASVSGVLTRAGFTRAALNWDSTARNDGFDASGEQRNRRVVVMWRGADYRVQELQGELPGIGAFLKRKGYPVRITDSGFSLWVYPRGADEPDEGQPFPAANDKPESSGRKD</sequence>
<keyword evidence="3" id="KW-1185">Reference proteome</keyword>
<proteinExistence type="predicted"/>
<evidence type="ECO:0000313" key="3">
    <source>
        <dbReference type="Proteomes" id="UP000236047"/>
    </source>
</evidence>
<comment type="caution">
    <text evidence="2">The sequence shown here is derived from an EMBL/GenBank/DDBJ whole genome shotgun (WGS) entry which is preliminary data.</text>
</comment>
<accession>A0A2N8PQU4</accession>
<name>A0A2N8PQU4_STRNR</name>
<reference evidence="3" key="1">
    <citation type="submission" date="2015-09" db="EMBL/GenBank/DDBJ databases">
        <authorList>
            <person name="Graham D.E."/>
            <person name="Mahan K.M."/>
            <person name="Klingeman D.M."/>
            <person name="Fida T."/>
            <person name="Giannone R.J."/>
            <person name="Hettich R.L."/>
            <person name="Parry R.J."/>
            <person name="Spain J.C."/>
        </authorList>
    </citation>
    <scope>NUCLEOTIDE SEQUENCE [LARGE SCALE GENOMIC DNA]</scope>
    <source>
        <strain evidence="3">JCM 4701</strain>
    </source>
</reference>
<dbReference type="EMBL" id="LJSN01000001">
    <property type="protein sequence ID" value="PNE43392.1"/>
    <property type="molecule type" value="Genomic_DNA"/>
</dbReference>
<feature type="region of interest" description="Disordered" evidence="1">
    <location>
        <begin position="199"/>
        <end position="225"/>
    </location>
</feature>
<evidence type="ECO:0000256" key="1">
    <source>
        <dbReference type="SAM" id="MobiDB-lite"/>
    </source>
</evidence>
<organism evidence="2 3">
    <name type="scientific">Streptomyces noursei</name>
    <name type="common">Streptomyces albulus</name>
    <dbReference type="NCBI Taxonomy" id="1971"/>
    <lineage>
        <taxon>Bacteria</taxon>
        <taxon>Bacillati</taxon>
        <taxon>Actinomycetota</taxon>
        <taxon>Actinomycetes</taxon>
        <taxon>Kitasatosporales</taxon>
        <taxon>Streptomycetaceae</taxon>
        <taxon>Streptomyces</taxon>
    </lineage>
</organism>
<evidence type="ECO:0000313" key="2">
    <source>
        <dbReference type="EMBL" id="PNE43392.1"/>
    </source>
</evidence>